<evidence type="ECO:0000256" key="4">
    <source>
        <dbReference type="ARBA" id="ARBA00022692"/>
    </source>
</evidence>
<dbReference type="UniPathway" id="UPA00658"/>
<dbReference type="EMBL" id="CACVBM020001062">
    <property type="protein sequence ID" value="CAA7027835.1"/>
    <property type="molecule type" value="Genomic_DNA"/>
</dbReference>
<dbReference type="Pfam" id="PF00487">
    <property type="entry name" value="FA_desaturase"/>
    <property type="match status" value="1"/>
</dbReference>
<keyword evidence="4 11" id="KW-0812">Transmembrane</keyword>
<feature type="transmembrane region" description="Helical" evidence="12">
    <location>
        <begin position="124"/>
        <end position="141"/>
    </location>
</feature>
<dbReference type="OrthoDB" id="10260134at2759"/>
<evidence type="ECO:0000256" key="1">
    <source>
        <dbReference type="ARBA" id="ARBA00004141"/>
    </source>
</evidence>
<gene>
    <name evidence="14" type="ORF">MERR_LOCUS15070</name>
</gene>
<dbReference type="InterPro" id="IPR015876">
    <property type="entry name" value="Acyl-CoA_DS"/>
</dbReference>
<comment type="caution">
    <text evidence="14">The sequence shown here is derived from an EMBL/GenBank/DDBJ whole genome shotgun (WGS) entry which is preliminary data.</text>
</comment>
<feature type="transmembrane region" description="Helical" evidence="12">
    <location>
        <begin position="100"/>
        <end position="118"/>
    </location>
</feature>
<comment type="similarity">
    <text evidence="3 11">Belongs to the fatty acid desaturase type 1 family.</text>
</comment>
<evidence type="ECO:0000256" key="7">
    <source>
        <dbReference type="ARBA" id="ARBA00023002"/>
    </source>
</evidence>
<dbReference type="CDD" id="cd03505">
    <property type="entry name" value="Delta9-FADS-like"/>
    <property type="match status" value="1"/>
</dbReference>
<organism evidence="14 15">
    <name type="scientific">Microthlaspi erraticum</name>
    <dbReference type="NCBI Taxonomy" id="1685480"/>
    <lineage>
        <taxon>Eukaryota</taxon>
        <taxon>Viridiplantae</taxon>
        <taxon>Streptophyta</taxon>
        <taxon>Embryophyta</taxon>
        <taxon>Tracheophyta</taxon>
        <taxon>Spermatophyta</taxon>
        <taxon>Magnoliopsida</taxon>
        <taxon>eudicotyledons</taxon>
        <taxon>Gunneridae</taxon>
        <taxon>Pentapetalae</taxon>
        <taxon>rosids</taxon>
        <taxon>malvids</taxon>
        <taxon>Brassicales</taxon>
        <taxon>Brassicaceae</taxon>
        <taxon>Coluteocarpeae</taxon>
        <taxon>Microthlaspi</taxon>
    </lineage>
</organism>
<keyword evidence="6 12" id="KW-1133">Transmembrane helix</keyword>
<evidence type="ECO:0000256" key="10">
    <source>
        <dbReference type="ARBA" id="ARBA00023136"/>
    </source>
</evidence>
<reference evidence="14" key="1">
    <citation type="submission" date="2020-01" db="EMBL/GenBank/DDBJ databases">
        <authorList>
            <person name="Mishra B."/>
        </authorList>
    </citation>
    <scope>NUCLEOTIDE SEQUENCE [LARGE SCALE GENOMIC DNA]</scope>
</reference>
<evidence type="ECO:0000256" key="9">
    <source>
        <dbReference type="ARBA" id="ARBA00023098"/>
    </source>
</evidence>
<comment type="subcellular location">
    <subcellularLocation>
        <location evidence="1">Membrane</location>
        <topology evidence="1">Multi-pass membrane protein</topology>
    </subcellularLocation>
</comment>
<dbReference type="PRINTS" id="PR00075">
    <property type="entry name" value="FACDDSATRASE"/>
</dbReference>
<dbReference type="Proteomes" id="UP000467841">
    <property type="component" value="Unassembled WGS sequence"/>
</dbReference>
<name>A0A6D2IHN1_9BRAS</name>
<evidence type="ECO:0000256" key="2">
    <source>
        <dbReference type="ARBA" id="ARBA00005105"/>
    </source>
</evidence>
<accession>A0A6D2IHN1</accession>
<protein>
    <recommendedName>
        <fullName evidence="13">Fatty acid desaturase domain-containing protein</fullName>
    </recommendedName>
</protein>
<keyword evidence="5" id="KW-0276">Fatty acid metabolism</keyword>
<evidence type="ECO:0000256" key="3">
    <source>
        <dbReference type="ARBA" id="ARBA00009295"/>
    </source>
</evidence>
<keyword evidence="8" id="KW-0408">Iron</keyword>
<dbReference type="InterPro" id="IPR005804">
    <property type="entry name" value="FA_desaturase_dom"/>
</dbReference>
<keyword evidence="7 11" id="KW-0560">Oxidoreductase</keyword>
<dbReference type="AlphaFoldDB" id="A0A6D2IHN1"/>
<evidence type="ECO:0000313" key="15">
    <source>
        <dbReference type="Proteomes" id="UP000467841"/>
    </source>
</evidence>
<dbReference type="GO" id="GO:0006636">
    <property type="term" value="P:unsaturated fatty acid biosynthetic process"/>
    <property type="evidence" value="ECO:0007669"/>
    <property type="project" value="UniProtKB-UniPathway"/>
</dbReference>
<keyword evidence="9" id="KW-0443">Lipid metabolism</keyword>
<keyword evidence="11" id="KW-0444">Lipid biosynthesis</keyword>
<dbReference type="PANTHER" id="PTHR11351">
    <property type="entry name" value="ACYL-COA DESATURASE"/>
    <property type="match status" value="1"/>
</dbReference>
<keyword evidence="11" id="KW-0275">Fatty acid biosynthesis</keyword>
<evidence type="ECO:0000259" key="13">
    <source>
        <dbReference type="Pfam" id="PF00487"/>
    </source>
</evidence>
<evidence type="ECO:0000256" key="6">
    <source>
        <dbReference type="ARBA" id="ARBA00022989"/>
    </source>
</evidence>
<keyword evidence="15" id="KW-1185">Reference proteome</keyword>
<evidence type="ECO:0000256" key="8">
    <source>
        <dbReference type="ARBA" id="ARBA00023004"/>
    </source>
</evidence>
<evidence type="ECO:0000256" key="5">
    <source>
        <dbReference type="ARBA" id="ARBA00022832"/>
    </source>
</evidence>
<sequence>MASLSTILKPLSPFSPFVKQHNPDGNINALFTYRTAKSTNSFFSKRRRSVAHKKHTFKALHDASNQVESSWRIPMSEVVVVRKKNSFWKRSWNSWDMSKLFAFVCIHLMTLSAPFYFNWAAFQLFLWLFWSIGICITLCYHRNLTHRSFDLPKWLEYLLAYGGLLAFQGDPIEWVSTHRYHHTHCDTQRDPHSPTLGFWLSHMNWVFDGDAILQKCGGEENANDLVRQPFYRFLQRTVVLHLMAFSLLLYFCGGMPFLIWGVGVATVARLHGTFLVNSVCHIWGTRAWNTSDFSKNNWWVAIIALGEGWHNNHHAFEFSARHGLEWWQLDVTWCLIRFLEAIGLATNVKLPTEAQKKKMALV</sequence>
<proteinExistence type="inferred from homology"/>
<dbReference type="GO" id="GO:0016717">
    <property type="term" value="F:oxidoreductase activity, acting on paired donors, with oxidation of a pair of donors resulting in the reduction of molecular oxygen to two molecules of water"/>
    <property type="evidence" value="ECO:0007669"/>
    <property type="project" value="InterPro"/>
</dbReference>
<comment type="domain">
    <text evidence="11">The histidine box domains are involved in binding the catalytic metal ions.</text>
</comment>
<evidence type="ECO:0000256" key="12">
    <source>
        <dbReference type="SAM" id="Phobius"/>
    </source>
</evidence>
<evidence type="ECO:0000313" key="14">
    <source>
        <dbReference type="EMBL" id="CAA7027835.1"/>
    </source>
</evidence>
<feature type="domain" description="Fatty acid desaturase" evidence="13">
    <location>
        <begin position="119"/>
        <end position="330"/>
    </location>
</feature>
<comment type="pathway">
    <text evidence="2">Lipid metabolism; polyunsaturated fatty acid biosynthesis.</text>
</comment>
<dbReference type="GO" id="GO:0005789">
    <property type="term" value="C:endoplasmic reticulum membrane"/>
    <property type="evidence" value="ECO:0007669"/>
    <property type="project" value="TreeGrafter"/>
</dbReference>
<keyword evidence="10 12" id="KW-0472">Membrane</keyword>
<feature type="transmembrane region" description="Helical" evidence="12">
    <location>
        <begin position="238"/>
        <end position="260"/>
    </location>
</feature>
<comment type="cofactor">
    <cofactor evidence="11">
        <name>Fe(2+)</name>
        <dbReference type="ChEBI" id="CHEBI:29033"/>
    </cofactor>
</comment>
<dbReference type="GO" id="GO:0042761">
    <property type="term" value="P:very long-chain fatty acid biosynthetic process"/>
    <property type="evidence" value="ECO:0007669"/>
    <property type="project" value="TreeGrafter"/>
</dbReference>
<evidence type="ECO:0000256" key="11">
    <source>
        <dbReference type="RuleBase" id="RU000581"/>
    </source>
</evidence>
<dbReference type="PANTHER" id="PTHR11351:SF87">
    <property type="entry name" value="LIPID DESATURASE ADS3.2, CHLOROPLASTIC-RELATED"/>
    <property type="match status" value="1"/>
</dbReference>